<dbReference type="EMBL" id="ASPP01031791">
    <property type="protein sequence ID" value="ETO03816.1"/>
    <property type="molecule type" value="Genomic_DNA"/>
</dbReference>
<dbReference type="InterPro" id="IPR004869">
    <property type="entry name" value="MMPL_dom"/>
</dbReference>
<evidence type="ECO:0000256" key="6">
    <source>
        <dbReference type="ARBA" id="ARBA00023136"/>
    </source>
</evidence>
<comment type="similarity">
    <text evidence="2">Belongs to the resistance-nodulation-cell division (RND) (TC 2.A.6) family. MmpL subfamily.</text>
</comment>
<evidence type="ECO:0000313" key="10">
    <source>
        <dbReference type="Proteomes" id="UP000023152"/>
    </source>
</evidence>
<evidence type="ECO:0000256" key="1">
    <source>
        <dbReference type="ARBA" id="ARBA00004651"/>
    </source>
</evidence>
<evidence type="ECO:0000259" key="8">
    <source>
        <dbReference type="Pfam" id="PF03176"/>
    </source>
</evidence>
<comment type="caution">
    <text evidence="9">The sequence shown here is derived from an EMBL/GenBank/DDBJ whole genome shotgun (WGS) entry which is preliminary data.</text>
</comment>
<feature type="transmembrane region" description="Helical" evidence="7">
    <location>
        <begin position="79"/>
        <end position="99"/>
    </location>
</feature>
<name>X6LR07_RETFI</name>
<comment type="subcellular location">
    <subcellularLocation>
        <location evidence="1">Cell membrane</location>
        <topology evidence="1">Multi-pass membrane protein</topology>
    </subcellularLocation>
</comment>
<protein>
    <recommendedName>
        <fullName evidence="8">Membrane transport protein MMPL domain-containing protein</fullName>
    </recommendedName>
</protein>
<dbReference type="Proteomes" id="UP000023152">
    <property type="component" value="Unassembled WGS sequence"/>
</dbReference>
<gene>
    <name evidence="9" type="ORF">RFI_33586</name>
</gene>
<keyword evidence="5 7" id="KW-1133">Transmembrane helix</keyword>
<evidence type="ECO:0000256" key="2">
    <source>
        <dbReference type="ARBA" id="ARBA00010157"/>
    </source>
</evidence>
<evidence type="ECO:0000313" key="9">
    <source>
        <dbReference type="EMBL" id="ETO03816.1"/>
    </source>
</evidence>
<evidence type="ECO:0000256" key="7">
    <source>
        <dbReference type="SAM" id="Phobius"/>
    </source>
</evidence>
<dbReference type="SUPFAM" id="SSF82866">
    <property type="entry name" value="Multidrug efflux transporter AcrB transmembrane domain"/>
    <property type="match status" value="1"/>
</dbReference>
<proteinExistence type="inferred from homology"/>
<dbReference type="InterPro" id="IPR050545">
    <property type="entry name" value="Mycobact_MmpL"/>
</dbReference>
<keyword evidence="6 7" id="KW-0472">Membrane</keyword>
<sequence length="143" mass="15920">MNENVHSIMRPVAEYGFTVNPFAPSIMMSVTVAMSIDYSLFLLTRFREEVEKQISKGVRPKDVDTLYAVRQVTRWSGKVVAFSGFILSITYVGLIAYPMTMLQSVGMGTSIAVLCTILINLTLTPAILLSFPDFFKILGCRLP</sequence>
<feature type="non-terminal residue" evidence="9">
    <location>
        <position position="143"/>
    </location>
</feature>
<dbReference type="OrthoDB" id="438641at2759"/>
<evidence type="ECO:0000256" key="3">
    <source>
        <dbReference type="ARBA" id="ARBA00022475"/>
    </source>
</evidence>
<evidence type="ECO:0000256" key="4">
    <source>
        <dbReference type="ARBA" id="ARBA00022692"/>
    </source>
</evidence>
<accession>X6LR07</accession>
<dbReference type="Gene3D" id="1.20.1640.10">
    <property type="entry name" value="Multidrug efflux transporter AcrB transmembrane domain"/>
    <property type="match status" value="1"/>
</dbReference>
<feature type="transmembrane region" description="Helical" evidence="7">
    <location>
        <begin position="111"/>
        <end position="131"/>
    </location>
</feature>
<dbReference type="AlphaFoldDB" id="X6LR07"/>
<dbReference type="GO" id="GO:0005886">
    <property type="term" value="C:plasma membrane"/>
    <property type="evidence" value="ECO:0007669"/>
    <property type="project" value="UniProtKB-SubCell"/>
</dbReference>
<evidence type="ECO:0000256" key="5">
    <source>
        <dbReference type="ARBA" id="ARBA00022989"/>
    </source>
</evidence>
<feature type="domain" description="Membrane transport protein MMPL" evidence="8">
    <location>
        <begin position="16"/>
        <end position="129"/>
    </location>
</feature>
<dbReference type="PANTHER" id="PTHR33406">
    <property type="entry name" value="MEMBRANE PROTEIN MJ1562-RELATED"/>
    <property type="match status" value="1"/>
</dbReference>
<reference evidence="9 10" key="1">
    <citation type="journal article" date="2013" name="Curr. Biol.">
        <title>The Genome of the Foraminiferan Reticulomyxa filosa.</title>
        <authorList>
            <person name="Glockner G."/>
            <person name="Hulsmann N."/>
            <person name="Schleicher M."/>
            <person name="Noegel A.A."/>
            <person name="Eichinger L."/>
            <person name="Gallinger C."/>
            <person name="Pawlowski J."/>
            <person name="Sierra R."/>
            <person name="Euteneuer U."/>
            <person name="Pillet L."/>
            <person name="Moustafa A."/>
            <person name="Platzer M."/>
            <person name="Groth M."/>
            <person name="Szafranski K."/>
            <person name="Schliwa M."/>
        </authorList>
    </citation>
    <scope>NUCLEOTIDE SEQUENCE [LARGE SCALE GENOMIC DNA]</scope>
</reference>
<dbReference type="PANTHER" id="PTHR33406:SF6">
    <property type="entry name" value="MEMBRANE PROTEIN YDGH-RELATED"/>
    <property type="match status" value="1"/>
</dbReference>
<keyword evidence="4 7" id="KW-0812">Transmembrane</keyword>
<keyword evidence="3" id="KW-1003">Cell membrane</keyword>
<keyword evidence="10" id="KW-1185">Reference proteome</keyword>
<dbReference type="Pfam" id="PF03176">
    <property type="entry name" value="MMPL"/>
    <property type="match status" value="1"/>
</dbReference>
<organism evidence="9 10">
    <name type="scientific">Reticulomyxa filosa</name>
    <dbReference type="NCBI Taxonomy" id="46433"/>
    <lineage>
        <taxon>Eukaryota</taxon>
        <taxon>Sar</taxon>
        <taxon>Rhizaria</taxon>
        <taxon>Retaria</taxon>
        <taxon>Foraminifera</taxon>
        <taxon>Monothalamids</taxon>
        <taxon>Reticulomyxidae</taxon>
        <taxon>Reticulomyxa</taxon>
    </lineage>
</organism>